<dbReference type="Pfam" id="PF00188">
    <property type="entry name" value="CAP"/>
    <property type="match status" value="1"/>
</dbReference>
<keyword evidence="4" id="KW-1185">Reference proteome</keyword>
<comment type="caution">
    <text evidence="3">The sequence shown here is derived from an EMBL/GenBank/DDBJ whole genome shotgun (WGS) entry which is preliminary data.</text>
</comment>
<evidence type="ECO:0000256" key="1">
    <source>
        <dbReference type="SAM" id="MobiDB-lite"/>
    </source>
</evidence>
<feature type="region of interest" description="Disordered" evidence="1">
    <location>
        <begin position="72"/>
        <end position="100"/>
    </location>
</feature>
<name>A0A368EZ48_ANCCA</name>
<proteinExistence type="predicted"/>
<evidence type="ECO:0000259" key="2">
    <source>
        <dbReference type="SMART" id="SM00198"/>
    </source>
</evidence>
<dbReference type="InterPro" id="IPR035940">
    <property type="entry name" value="CAP_sf"/>
</dbReference>
<dbReference type="InterPro" id="IPR014044">
    <property type="entry name" value="CAP_dom"/>
</dbReference>
<dbReference type="SUPFAM" id="SSF55797">
    <property type="entry name" value="PR-1-like"/>
    <property type="match status" value="1"/>
</dbReference>
<organism evidence="3 4">
    <name type="scientific">Ancylostoma caninum</name>
    <name type="common">Dog hookworm</name>
    <dbReference type="NCBI Taxonomy" id="29170"/>
    <lineage>
        <taxon>Eukaryota</taxon>
        <taxon>Metazoa</taxon>
        <taxon>Ecdysozoa</taxon>
        <taxon>Nematoda</taxon>
        <taxon>Chromadorea</taxon>
        <taxon>Rhabditida</taxon>
        <taxon>Rhabditina</taxon>
        <taxon>Rhabditomorpha</taxon>
        <taxon>Strongyloidea</taxon>
        <taxon>Ancylostomatidae</taxon>
        <taxon>Ancylostomatinae</taxon>
        <taxon>Ancylostoma</taxon>
    </lineage>
</organism>
<reference evidence="3 4" key="1">
    <citation type="submission" date="2014-10" db="EMBL/GenBank/DDBJ databases">
        <title>Draft genome of the hookworm Ancylostoma caninum.</title>
        <authorList>
            <person name="Mitreva M."/>
        </authorList>
    </citation>
    <scope>NUCLEOTIDE SEQUENCE [LARGE SCALE GENOMIC DNA]</scope>
    <source>
        <strain evidence="3 4">Baltimore</strain>
    </source>
</reference>
<dbReference type="AlphaFoldDB" id="A0A368EZ48"/>
<dbReference type="Gene3D" id="3.40.33.10">
    <property type="entry name" value="CAP"/>
    <property type="match status" value="1"/>
</dbReference>
<sequence>MCPSTEMTDAARKKVLDMHNWRRSQLALGKIPNGKNSYNCPTATNMFKMAYDCDLENSALAYARQCSLVPSDVGTRPDEGENVHSGSLVPDLEKAAEAVG</sequence>
<protein>
    <recommendedName>
        <fullName evidence="2">SCP domain-containing protein</fullName>
    </recommendedName>
</protein>
<dbReference type="OrthoDB" id="5837771at2759"/>
<evidence type="ECO:0000313" key="4">
    <source>
        <dbReference type="Proteomes" id="UP000252519"/>
    </source>
</evidence>
<gene>
    <name evidence="3" type="ORF">ANCCAN_29179</name>
</gene>
<dbReference type="STRING" id="29170.A0A368EZ48"/>
<dbReference type="EMBL" id="JOJR01014102">
    <property type="protein sequence ID" value="RCN25111.1"/>
    <property type="molecule type" value="Genomic_DNA"/>
</dbReference>
<dbReference type="Proteomes" id="UP000252519">
    <property type="component" value="Unassembled WGS sequence"/>
</dbReference>
<feature type="domain" description="SCP" evidence="2">
    <location>
        <begin position="10"/>
        <end position="100"/>
    </location>
</feature>
<accession>A0A368EZ48</accession>
<dbReference type="SMART" id="SM00198">
    <property type="entry name" value="SCP"/>
    <property type="match status" value="1"/>
</dbReference>
<evidence type="ECO:0000313" key="3">
    <source>
        <dbReference type="EMBL" id="RCN25111.1"/>
    </source>
</evidence>
<feature type="compositionally biased region" description="Basic and acidic residues" evidence="1">
    <location>
        <begin position="91"/>
        <end position="100"/>
    </location>
</feature>
<dbReference type="CDD" id="cd05380">
    <property type="entry name" value="CAP_euk"/>
    <property type="match status" value="1"/>
</dbReference>